<sequence>MSLCAENFKAKASRRVTSIDARQSALTESRLLEVRPSRARAPSNAQQKAHDHCVSSRAGARDFGADAEGAGGECLVVGGTWQSAALAWQ</sequence>
<dbReference type="EMBL" id="CAJHJT010000034">
    <property type="protein sequence ID" value="CAD7004892.1"/>
    <property type="molecule type" value="Genomic_DNA"/>
</dbReference>
<protein>
    <submittedName>
        <fullName evidence="1">(Mediterranean fruit fly) hypothetical protein</fullName>
    </submittedName>
</protein>
<accession>A0A811V022</accession>
<reference evidence="1" key="1">
    <citation type="submission" date="2020-11" db="EMBL/GenBank/DDBJ databases">
        <authorList>
            <person name="Whitehead M."/>
        </authorList>
    </citation>
    <scope>NUCLEOTIDE SEQUENCE</scope>
    <source>
        <strain evidence="1">EGII</strain>
    </source>
</reference>
<organism evidence="1 2">
    <name type="scientific">Ceratitis capitata</name>
    <name type="common">Mediterranean fruit fly</name>
    <name type="synonym">Tephritis capitata</name>
    <dbReference type="NCBI Taxonomy" id="7213"/>
    <lineage>
        <taxon>Eukaryota</taxon>
        <taxon>Metazoa</taxon>
        <taxon>Ecdysozoa</taxon>
        <taxon>Arthropoda</taxon>
        <taxon>Hexapoda</taxon>
        <taxon>Insecta</taxon>
        <taxon>Pterygota</taxon>
        <taxon>Neoptera</taxon>
        <taxon>Endopterygota</taxon>
        <taxon>Diptera</taxon>
        <taxon>Brachycera</taxon>
        <taxon>Muscomorpha</taxon>
        <taxon>Tephritoidea</taxon>
        <taxon>Tephritidae</taxon>
        <taxon>Ceratitis</taxon>
        <taxon>Ceratitis</taxon>
    </lineage>
</organism>
<dbReference type="AlphaFoldDB" id="A0A811V022"/>
<keyword evidence="2" id="KW-1185">Reference proteome</keyword>
<dbReference type="Proteomes" id="UP000606786">
    <property type="component" value="Unassembled WGS sequence"/>
</dbReference>
<comment type="caution">
    <text evidence="1">The sequence shown here is derived from an EMBL/GenBank/DDBJ whole genome shotgun (WGS) entry which is preliminary data.</text>
</comment>
<evidence type="ECO:0000313" key="2">
    <source>
        <dbReference type="Proteomes" id="UP000606786"/>
    </source>
</evidence>
<gene>
    <name evidence="1" type="ORF">CCAP1982_LOCUS13276</name>
</gene>
<proteinExistence type="predicted"/>
<name>A0A811V022_CERCA</name>
<evidence type="ECO:0000313" key="1">
    <source>
        <dbReference type="EMBL" id="CAD7004892.1"/>
    </source>
</evidence>